<reference evidence="10 11" key="1">
    <citation type="journal article" date="2018" name="Int. J. Syst. Evol. Microbiol.">
        <title>Uliginosibacterium sediminicola sp. nov., isolated from freshwater sediment.</title>
        <authorList>
            <person name="Hwang W.M."/>
            <person name="Kim S.M."/>
            <person name="Kang K."/>
            <person name="Ahn T.Y."/>
        </authorList>
    </citation>
    <scope>NUCLEOTIDE SEQUENCE [LARGE SCALE GENOMIC DNA]</scope>
    <source>
        <strain evidence="10 11">M1-21</strain>
    </source>
</reference>
<keyword evidence="5 10" id="KW-0808">Transferase</keyword>
<dbReference type="Pfam" id="PF00809">
    <property type="entry name" value="Pterin_bind"/>
    <property type="match status" value="1"/>
</dbReference>
<dbReference type="Gene3D" id="3.20.20.20">
    <property type="entry name" value="Dihydropteroate synthase-like"/>
    <property type="match status" value="1"/>
</dbReference>
<evidence type="ECO:0000256" key="7">
    <source>
        <dbReference type="ARBA" id="ARBA00022842"/>
    </source>
</evidence>
<dbReference type="InterPro" id="IPR011005">
    <property type="entry name" value="Dihydropteroate_synth-like_sf"/>
</dbReference>
<dbReference type="CDD" id="cd00739">
    <property type="entry name" value="DHPS"/>
    <property type="match status" value="1"/>
</dbReference>
<comment type="cofactor">
    <cofactor evidence="2">
        <name>Mg(2+)</name>
        <dbReference type="ChEBI" id="CHEBI:18420"/>
    </cofactor>
</comment>
<dbReference type="NCBIfam" id="TIGR01496">
    <property type="entry name" value="DHPS"/>
    <property type="match status" value="1"/>
</dbReference>
<dbReference type="PROSITE" id="PS50972">
    <property type="entry name" value="PTERIN_BINDING"/>
    <property type="match status" value="1"/>
</dbReference>
<evidence type="ECO:0000256" key="3">
    <source>
        <dbReference type="ARBA" id="ARBA00004763"/>
    </source>
</evidence>
<dbReference type="InterPro" id="IPR045031">
    <property type="entry name" value="DHP_synth-like"/>
</dbReference>
<dbReference type="PANTHER" id="PTHR20941:SF1">
    <property type="entry name" value="FOLIC ACID SYNTHESIS PROTEIN FOL1"/>
    <property type="match status" value="1"/>
</dbReference>
<comment type="pathway">
    <text evidence="3">Cofactor biosynthesis; tetrahydrofolate biosynthesis; 7,8-dihydrofolate from 2-amino-4-hydroxy-6-hydroxymethyl-7,8-dihydropteridine diphosphate and 4-aminobenzoate: step 1/2.</text>
</comment>
<gene>
    <name evidence="10" type="primary">folP</name>
    <name evidence="10" type="ORF">ABDB84_14360</name>
</gene>
<name>A0ABU9Z1P6_9RHOO</name>
<evidence type="ECO:0000256" key="2">
    <source>
        <dbReference type="ARBA" id="ARBA00001946"/>
    </source>
</evidence>
<feature type="domain" description="Pterin-binding" evidence="9">
    <location>
        <begin position="1"/>
        <end position="249"/>
    </location>
</feature>
<dbReference type="EMBL" id="JBDIVE010000008">
    <property type="protein sequence ID" value="MEN3069667.1"/>
    <property type="molecule type" value="Genomic_DNA"/>
</dbReference>
<dbReference type="PROSITE" id="PS00793">
    <property type="entry name" value="DHPS_2"/>
    <property type="match status" value="1"/>
</dbReference>
<evidence type="ECO:0000256" key="6">
    <source>
        <dbReference type="ARBA" id="ARBA00022723"/>
    </source>
</evidence>
<dbReference type="PANTHER" id="PTHR20941">
    <property type="entry name" value="FOLATE SYNTHESIS PROTEINS"/>
    <property type="match status" value="1"/>
</dbReference>
<dbReference type="Proteomes" id="UP001410394">
    <property type="component" value="Unassembled WGS sequence"/>
</dbReference>
<dbReference type="InterPro" id="IPR000489">
    <property type="entry name" value="Pterin-binding_dom"/>
</dbReference>
<evidence type="ECO:0000256" key="4">
    <source>
        <dbReference type="ARBA" id="ARBA00012458"/>
    </source>
</evidence>
<evidence type="ECO:0000256" key="8">
    <source>
        <dbReference type="ARBA" id="ARBA00022909"/>
    </source>
</evidence>
<evidence type="ECO:0000313" key="11">
    <source>
        <dbReference type="Proteomes" id="UP001410394"/>
    </source>
</evidence>
<dbReference type="InterPro" id="IPR006390">
    <property type="entry name" value="DHP_synth_dom"/>
</dbReference>
<comment type="caution">
    <text evidence="10">The sequence shown here is derived from an EMBL/GenBank/DDBJ whole genome shotgun (WGS) entry which is preliminary data.</text>
</comment>
<dbReference type="SUPFAM" id="SSF51717">
    <property type="entry name" value="Dihydropteroate synthetase-like"/>
    <property type="match status" value="1"/>
</dbReference>
<organism evidence="10 11">
    <name type="scientific">Uliginosibacterium sediminicola</name>
    <dbReference type="NCBI Taxonomy" id="2024550"/>
    <lineage>
        <taxon>Bacteria</taxon>
        <taxon>Pseudomonadati</taxon>
        <taxon>Pseudomonadota</taxon>
        <taxon>Betaproteobacteria</taxon>
        <taxon>Rhodocyclales</taxon>
        <taxon>Zoogloeaceae</taxon>
        <taxon>Uliginosibacterium</taxon>
    </lineage>
</organism>
<evidence type="ECO:0000256" key="1">
    <source>
        <dbReference type="ARBA" id="ARBA00000012"/>
    </source>
</evidence>
<dbReference type="RefSeq" id="WP_345920440.1">
    <property type="nucleotide sequence ID" value="NZ_JBDIVE010000008.1"/>
</dbReference>
<dbReference type="EC" id="2.5.1.15" evidence="4"/>
<sequence>MAILNVTADSFSGDGLAGRRDAALRRAEQAVRDGAHILDIGGESSRPGAPPVSLQEEMDRVLPIVEALAAQDVPLSIDTVKPALMRAAIAAGAAIINDICALQAPGALEAVAASEAGVCLMHMQGEPRTMQQDPHYQDVLGEVEAFLGERRDALLAAGVAAERILLDPGFGFGKTLAHNLALFAALPRLRALQQPLLVGVSRKSMLGQITGQPVEQRVAASVAAALLAAQSGAAILRVHDVAATRDALAVWTAVEEHRNSGDLV</sequence>
<comment type="catalytic activity">
    <reaction evidence="1">
        <text>(7,8-dihydropterin-6-yl)methyl diphosphate + 4-aminobenzoate = 7,8-dihydropteroate + diphosphate</text>
        <dbReference type="Rhea" id="RHEA:19949"/>
        <dbReference type="ChEBI" id="CHEBI:17836"/>
        <dbReference type="ChEBI" id="CHEBI:17839"/>
        <dbReference type="ChEBI" id="CHEBI:33019"/>
        <dbReference type="ChEBI" id="CHEBI:72950"/>
        <dbReference type="EC" id="2.5.1.15"/>
    </reaction>
</comment>
<evidence type="ECO:0000313" key="10">
    <source>
        <dbReference type="EMBL" id="MEN3069667.1"/>
    </source>
</evidence>
<evidence type="ECO:0000259" key="9">
    <source>
        <dbReference type="PROSITE" id="PS50972"/>
    </source>
</evidence>
<keyword evidence="8" id="KW-0289">Folate biosynthesis</keyword>
<keyword evidence="7" id="KW-0460">Magnesium</keyword>
<keyword evidence="11" id="KW-1185">Reference proteome</keyword>
<evidence type="ECO:0000256" key="5">
    <source>
        <dbReference type="ARBA" id="ARBA00022679"/>
    </source>
</evidence>
<protein>
    <recommendedName>
        <fullName evidence="4">dihydropteroate synthase</fullName>
        <ecNumber evidence="4">2.5.1.15</ecNumber>
    </recommendedName>
</protein>
<proteinExistence type="predicted"/>
<accession>A0ABU9Z1P6</accession>
<keyword evidence="6" id="KW-0479">Metal-binding</keyword>
<dbReference type="GO" id="GO:0004156">
    <property type="term" value="F:dihydropteroate synthase activity"/>
    <property type="evidence" value="ECO:0007669"/>
    <property type="project" value="UniProtKB-EC"/>
</dbReference>